<dbReference type="PANTHER" id="PTHR43395:SF1">
    <property type="entry name" value="CHEMOTAXIS PROTEIN CHEA"/>
    <property type="match status" value="1"/>
</dbReference>
<protein>
    <recommendedName>
        <fullName evidence="2">histidine kinase</fullName>
        <ecNumber evidence="2">2.7.13.3</ecNumber>
    </recommendedName>
</protein>
<evidence type="ECO:0000256" key="2">
    <source>
        <dbReference type="ARBA" id="ARBA00012438"/>
    </source>
</evidence>
<dbReference type="Gene3D" id="2.30.30.40">
    <property type="entry name" value="SH3 Domains"/>
    <property type="match status" value="1"/>
</dbReference>
<evidence type="ECO:0000313" key="5">
    <source>
        <dbReference type="EMBL" id="MBT9316066.1"/>
    </source>
</evidence>
<comment type="catalytic activity">
    <reaction evidence="1">
        <text>ATP + protein L-histidine = ADP + protein N-phospho-L-histidine.</text>
        <dbReference type="EC" id="2.7.13.3"/>
    </reaction>
</comment>
<dbReference type="SMART" id="SM00448">
    <property type="entry name" value="REC"/>
    <property type="match status" value="1"/>
</dbReference>
<dbReference type="Pfam" id="PF00072">
    <property type="entry name" value="Response_reg"/>
    <property type="match status" value="1"/>
</dbReference>
<name>A0A947DFS1_9CYAN</name>
<keyword evidence="6" id="KW-1185">Reference proteome</keyword>
<proteinExistence type="predicted"/>
<dbReference type="InterPro" id="IPR002545">
    <property type="entry name" value="CheW-lke_dom"/>
</dbReference>
<dbReference type="Pfam" id="PF01584">
    <property type="entry name" value="CheW"/>
    <property type="match status" value="1"/>
</dbReference>
<comment type="caution">
    <text evidence="5">The sequence shown here is derived from an EMBL/GenBank/DDBJ whole genome shotgun (WGS) entry which is preliminary data.</text>
</comment>
<evidence type="ECO:0000313" key="6">
    <source>
        <dbReference type="Proteomes" id="UP000717364"/>
    </source>
</evidence>
<dbReference type="Gene3D" id="3.40.50.2300">
    <property type="match status" value="1"/>
</dbReference>
<dbReference type="GO" id="GO:0006935">
    <property type="term" value="P:chemotaxis"/>
    <property type="evidence" value="ECO:0007669"/>
    <property type="project" value="InterPro"/>
</dbReference>
<dbReference type="SUPFAM" id="SSF52172">
    <property type="entry name" value="CheY-like"/>
    <property type="match status" value="1"/>
</dbReference>
<reference evidence="5" key="1">
    <citation type="submission" date="2020-11" db="EMBL/GenBank/DDBJ databases">
        <authorList>
            <person name="Konstantinou D."/>
            <person name="Gkelis S."/>
            <person name="Popin R."/>
            <person name="Fewer D."/>
            <person name="Sivonen K."/>
        </authorList>
    </citation>
    <scope>NUCLEOTIDE SEQUENCE</scope>
    <source>
        <strain evidence="5">TAU-MAC 1115</strain>
    </source>
</reference>
<dbReference type="InterPro" id="IPR051315">
    <property type="entry name" value="Bact_Chemotaxis_CheA"/>
</dbReference>
<comment type="caution">
    <text evidence="3">Lacks conserved residue(s) required for the propagation of feature annotation.</text>
</comment>
<dbReference type="SUPFAM" id="SSF50341">
    <property type="entry name" value="CheW-like"/>
    <property type="match status" value="1"/>
</dbReference>
<dbReference type="AlphaFoldDB" id="A0A947DFS1"/>
<dbReference type="PROSITE" id="PS50110">
    <property type="entry name" value="RESPONSE_REGULATORY"/>
    <property type="match status" value="1"/>
</dbReference>
<dbReference type="InterPro" id="IPR001789">
    <property type="entry name" value="Sig_transdc_resp-reg_receiver"/>
</dbReference>
<evidence type="ECO:0000259" key="4">
    <source>
        <dbReference type="PROSITE" id="PS50110"/>
    </source>
</evidence>
<feature type="domain" description="Response regulatory" evidence="4">
    <location>
        <begin position="108"/>
        <end position="225"/>
    </location>
</feature>
<sequence length="226" mass="25321">MWGCAYRNPSEYISFKTAQDFSLSEWRTHLLWSEQLGVFVDALVDQQDIVLNPHSKLLKHVRNIAGATILGTGEVCMVLSPQDLLKSLRGKRNDRVVPTLENVFVQPKVLLVEDSIPIRTQVRRILEGAGYQVTTAVDGLDGLEKLQEEDAFDAVVSNVEMPNLDGLELTARIRQETKYEKLPIILVTTLAQDEDKQRGTDAGANAYITKGDFDQSLLINTLRNLI</sequence>
<dbReference type="EC" id="2.7.13.3" evidence="2"/>
<accession>A0A947DFS1</accession>
<dbReference type="GO" id="GO:0000160">
    <property type="term" value="P:phosphorelay signal transduction system"/>
    <property type="evidence" value="ECO:0007669"/>
    <property type="project" value="InterPro"/>
</dbReference>
<organism evidence="5 6">
    <name type="scientific">Leptothoe spongobia TAU-MAC 1115</name>
    <dbReference type="NCBI Taxonomy" id="1967444"/>
    <lineage>
        <taxon>Bacteria</taxon>
        <taxon>Bacillati</taxon>
        <taxon>Cyanobacteriota</taxon>
        <taxon>Cyanophyceae</taxon>
        <taxon>Nodosilineales</taxon>
        <taxon>Cymatolegaceae</taxon>
        <taxon>Leptothoe</taxon>
        <taxon>Leptothoe spongobia</taxon>
    </lineage>
</organism>
<gene>
    <name evidence="5" type="ORF">IXB50_11610</name>
</gene>
<evidence type="ECO:0000256" key="3">
    <source>
        <dbReference type="PROSITE-ProRule" id="PRU00169"/>
    </source>
</evidence>
<evidence type="ECO:0000256" key="1">
    <source>
        <dbReference type="ARBA" id="ARBA00000085"/>
    </source>
</evidence>
<dbReference type="InterPro" id="IPR036061">
    <property type="entry name" value="CheW-like_dom_sf"/>
</dbReference>
<dbReference type="Proteomes" id="UP000717364">
    <property type="component" value="Unassembled WGS sequence"/>
</dbReference>
<dbReference type="EMBL" id="JADOES010000020">
    <property type="protein sequence ID" value="MBT9316066.1"/>
    <property type="molecule type" value="Genomic_DNA"/>
</dbReference>
<dbReference type="GO" id="GO:0004673">
    <property type="term" value="F:protein histidine kinase activity"/>
    <property type="evidence" value="ECO:0007669"/>
    <property type="project" value="UniProtKB-EC"/>
</dbReference>
<reference evidence="5" key="2">
    <citation type="journal article" date="2021" name="Mar. Drugs">
        <title>Genome Reduction and Secondary Metabolism of the Marine Sponge-Associated Cyanobacterium Leptothoe.</title>
        <authorList>
            <person name="Konstantinou D."/>
            <person name="Popin R.V."/>
            <person name="Fewer D.P."/>
            <person name="Sivonen K."/>
            <person name="Gkelis S."/>
        </authorList>
    </citation>
    <scope>NUCLEOTIDE SEQUENCE</scope>
    <source>
        <strain evidence="5">TAU-MAC 1115</strain>
    </source>
</reference>
<dbReference type="PANTHER" id="PTHR43395">
    <property type="entry name" value="SENSOR HISTIDINE KINASE CHEA"/>
    <property type="match status" value="1"/>
</dbReference>
<dbReference type="InterPro" id="IPR011006">
    <property type="entry name" value="CheY-like_superfamily"/>
</dbReference>